<gene>
    <name evidence="7" type="ORF">MICPUCDRAFT_32389</name>
</gene>
<proteinExistence type="inferred from homology"/>
<dbReference type="OrthoDB" id="2015098at2759"/>
<dbReference type="EMBL" id="GG663737">
    <property type="protein sequence ID" value="EEH58517.1"/>
    <property type="molecule type" value="Genomic_DNA"/>
</dbReference>
<dbReference type="AlphaFoldDB" id="C1MM45"/>
<accession>C1MM45</accession>
<evidence type="ECO:0000256" key="5">
    <source>
        <dbReference type="ARBA" id="ARBA00023136"/>
    </source>
</evidence>
<evidence type="ECO:0000313" key="7">
    <source>
        <dbReference type="EMBL" id="EEH58517.1"/>
    </source>
</evidence>
<evidence type="ECO:0000256" key="2">
    <source>
        <dbReference type="ARBA" id="ARBA00009700"/>
    </source>
</evidence>
<dbReference type="OMA" id="YTRVAMG"/>
<comment type="similarity">
    <text evidence="2">Belongs to the TMEM120 family.</text>
</comment>
<evidence type="ECO:0000256" key="6">
    <source>
        <dbReference type="SAM" id="Phobius"/>
    </source>
</evidence>
<keyword evidence="8" id="KW-1185">Reference proteome</keyword>
<feature type="transmembrane region" description="Helical" evidence="6">
    <location>
        <begin position="249"/>
        <end position="266"/>
    </location>
</feature>
<comment type="subcellular location">
    <subcellularLocation>
        <location evidence="1">Membrane</location>
        <topology evidence="1">Multi-pass membrane protein</topology>
    </subcellularLocation>
</comment>
<evidence type="ECO:0000256" key="3">
    <source>
        <dbReference type="ARBA" id="ARBA00022692"/>
    </source>
</evidence>
<keyword evidence="4 6" id="KW-1133">Transmembrane helix</keyword>
<dbReference type="PANTHER" id="PTHR21433:SF0">
    <property type="entry name" value="TRANSMEMBRANE PROTEIN 120 HOMOLOG"/>
    <property type="match status" value="1"/>
</dbReference>
<dbReference type="Pfam" id="PF07851">
    <property type="entry name" value="TMEM120A-B"/>
    <property type="match status" value="1"/>
</dbReference>
<dbReference type="RefSeq" id="XP_003056872.1">
    <property type="nucleotide sequence ID" value="XM_003056826.1"/>
</dbReference>
<dbReference type="eggNOG" id="KOG4758">
    <property type="taxonomic scope" value="Eukaryota"/>
</dbReference>
<keyword evidence="3 6" id="KW-0812">Transmembrane</keyword>
<feature type="transmembrane region" description="Helical" evidence="6">
    <location>
        <begin position="218"/>
        <end position="237"/>
    </location>
</feature>
<keyword evidence="5 6" id="KW-0472">Membrane</keyword>
<protein>
    <submittedName>
        <fullName evidence="7">Predicted protein</fullName>
    </submittedName>
</protein>
<feature type="transmembrane region" description="Helical" evidence="6">
    <location>
        <begin position="180"/>
        <end position="206"/>
    </location>
</feature>
<organism evidence="8">
    <name type="scientific">Micromonas pusilla (strain CCMP1545)</name>
    <name type="common">Picoplanktonic green alga</name>
    <dbReference type="NCBI Taxonomy" id="564608"/>
    <lineage>
        <taxon>Eukaryota</taxon>
        <taxon>Viridiplantae</taxon>
        <taxon>Chlorophyta</taxon>
        <taxon>Mamiellophyceae</taxon>
        <taxon>Mamiellales</taxon>
        <taxon>Mamiellaceae</taxon>
        <taxon>Micromonas</taxon>
    </lineage>
</organism>
<reference evidence="7 8" key="1">
    <citation type="journal article" date="2009" name="Science">
        <title>Green evolution and dynamic adaptations revealed by genomes of the marine picoeukaryotes Micromonas.</title>
        <authorList>
            <person name="Worden A.Z."/>
            <person name="Lee J.H."/>
            <person name="Mock T."/>
            <person name="Rouze P."/>
            <person name="Simmons M.P."/>
            <person name="Aerts A.L."/>
            <person name="Allen A.E."/>
            <person name="Cuvelier M.L."/>
            <person name="Derelle E."/>
            <person name="Everett M.V."/>
            <person name="Foulon E."/>
            <person name="Grimwood J."/>
            <person name="Gundlach H."/>
            <person name="Henrissat B."/>
            <person name="Napoli C."/>
            <person name="McDonald S.M."/>
            <person name="Parker M.S."/>
            <person name="Rombauts S."/>
            <person name="Salamov A."/>
            <person name="Von Dassow P."/>
            <person name="Badger J.H."/>
            <person name="Coutinho P.M."/>
            <person name="Demir E."/>
            <person name="Dubchak I."/>
            <person name="Gentemann C."/>
            <person name="Eikrem W."/>
            <person name="Gready J.E."/>
            <person name="John U."/>
            <person name="Lanier W."/>
            <person name="Lindquist E.A."/>
            <person name="Lucas S."/>
            <person name="Mayer K.F."/>
            <person name="Moreau H."/>
            <person name="Not F."/>
            <person name="Otillar R."/>
            <person name="Panaud O."/>
            <person name="Pangilinan J."/>
            <person name="Paulsen I."/>
            <person name="Piegu B."/>
            <person name="Poliakov A."/>
            <person name="Robbens S."/>
            <person name="Schmutz J."/>
            <person name="Toulza E."/>
            <person name="Wyss T."/>
            <person name="Zelensky A."/>
            <person name="Zhou K."/>
            <person name="Armbrust E.V."/>
            <person name="Bhattacharya D."/>
            <person name="Goodenough U.W."/>
            <person name="Van de Peer Y."/>
            <person name="Grigoriev I.V."/>
        </authorList>
    </citation>
    <scope>NUCLEOTIDE SEQUENCE [LARGE SCALE GENOMIC DNA]</scope>
    <source>
        <strain evidence="7 8">CCMP1545</strain>
    </source>
</reference>
<evidence type="ECO:0000313" key="8">
    <source>
        <dbReference type="Proteomes" id="UP000001876"/>
    </source>
</evidence>
<evidence type="ECO:0000256" key="1">
    <source>
        <dbReference type="ARBA" id="ARBA00004141"/>
    </source>
</evidence>
<dbReference type="PANTHER" id="PTHR21433">
    <property type="entry name" value="TRANSMEMBRANE PROTEIN INDUCED BY TUMOR NECROSIS FACTOR ALPHA"/>
    <property type="match status" value="1"/>
</dbReference>
<dbReference type="Proteomes" id="UP000001876">
    <property type="component" value="Unassembled WGS sequence"/>
</dbReference>
<dbReference type="InterPro" id="IPR012926">
    <property type="entry name" value="TMEM120A/B"/>
</dbReference>
<dbReference type="GeneID" id="9682773"/>
<feature type="transmembrane region" description="Helical" evidence="6">
    <location>
        <begin position="368"/>
        <end position="387"/>
    </location>
</feature>
<dbReference type="KEGG" id="mpp:MICPUCDRAFT_32389"/>
<dbReference type="GO" id="GO:0016020">
    <property type="term" value="C:membrane"/>
    <property type="evidence" value="ECO:0007669"/>
    <property type="project" value="UniProtKB-SubCell"/>
</dbReference>
<sequence length="405" mass="45079">MSDPTLANTAENADEVISEEVAVANEAKDLEKRIHTISGRVAQLDMNLRTCCDDLTTMSESVMRLKKRASRLPPGSEERKQSEQSLYQAQLVMKGAGPAGALDGYLKPRPNSKFLKLFLGAAVDVTSQRQENRLKIKEEYYEFRDKSTYAYIFWPCALLYLNQQRKKLASEPQQNGGGAFSLATAFPALVQAYWVWMLYFYAALALRENVLRANGSHIRAWWVNHHYYSIGMCLVVLTMDVQSNACLDYMTRFLAFTALQGAVMLAQNRYQRFRLYTRVAMGKANPMDVAGGEMGGNTGQLKLLYPLLFGLQMTQIYFGAVVLKAVAVEHGMDAFGSGGFGGGDKSGAGRRGKGDVAGPTEFDFFKDWQAPACGLLFIVMGVGNFRATLQTWLTKRSYASRAKRD</sequence>
<feature type="transmembrane region" description="Helical" evidence="6">
    <location>
        <begin position="303"/>
        <end position="323"/>
    </location>
</feature>
<evidence type="ECO:0000256" key="4">
    <source>
        <dbReference type="ARBA" id="ARBA00022989"/>
    </source>
</evidence>
<name>C1MM45_MICPC</name>